<feature type="compositionally biased region" description="Polar residues" evidence="1">
    <location>
        <begin position="194"/>
        <end position="211"/>
    </location>
</feature>
<dbReference type="EMBL" id="CP070273">
    <property type="protein sequence ID" value="QRV22926.1"/>
    <property type="molecule type" value="Genomic_DNA"/>
</dbReference>
<proteinExistence type="predicted"/>
<evidence type="ECO:0000256" key="1">
    <source>
        <dbReference type="SAM" id="MobiDB-lite"/>
    </source>
</evidence>
<feature type="compositionally biased region" description="Gly residues" evidence="1">
    <location>
        <begin position="102"/>
        <end position="112"/>
    </location>
</feature>
<feature type="region of interest" description="Disordered" evidence="1">
    <location>
        <begin position="94"/>
        <end position="137"/>
    </location>
</feature>
<dbReference type="RefSeq" id="WP_205113500.1">
    <property type="nucleotide sequence ID" value="NZ_CP070273.1"/>
</dbReference>
<protein>
    <submittedName>
        <fullName evidence="2">DUF2076 domain-containing protein</fullName>
    </submittedName>
</protein>
<dbReference type="Proteomes" id="UP000644167">
    <property type="component" value="Chromosome"/>
</dbReference>
<name>A0ABX7ILP9_9GAMM</name>
<feature type="region of interest" description="Disordered" evidence="1">
    <location>
        <begin position="182"/>
        <end position="269"/>
    </location>
</feature>
<accession>A0ABX7ILP9</accession>
<gene>
    <name evidence="2" type="ORF">JSY38_12700</name>
</gene>
<organism evidence="2 3">
    <name type="scientific">Marinomonas foliarum</name>
    <dbReference type="NCBI Taxonomy" id="491950"/>
    <lineage>
        <taxon>Bacteria</taxon>
        <taxon>Pseudomonadati</taxon>
        <taxon>Pseudomonadota</taxon>
        <taxon>Gammaproteobacteria</taxon>
        <taxon>Oceanospirillales</taxon>
        <taxon>Oceanospirillaceae</taxon>
        <taxon>Marinomonas</taxon>
    </lineage>
</organism>
<feature type="compositionally biased region" description="Acidic residues" evidence="1">
    <location>
        <begin position="258"/>
        <end position="269"/>
    </location>
</feature>
<evidence type="ECO:0000313" key="3">
    <source>
        <dbReference type="Proteomes" id="UP000644167"/>
    </source>
</evidence>
<sequence>MSNDASGLIDSLFERINTAEKNTGERDKEAEVQINKHLVANPAAPYYMAQTIIMQEAALKQLNARVEELERNVSTKPSSGGFLSGLFGGEQTSSQEYVQQGSGWGRGNGSQQGFGQSSNQQARNKTDNQLQSVGRGRSGAGSFLGGALQTAASVAGGMVVGNMLMNMFSHHSEADMANVINEPPAASDIGPASDSGQDSFADSGSADQSGFGQAGFDQSDDGLDPNRGFGQAGFDQANMDQSDIDSGGVDQGGFDDMGGFDDFGDDDFI</sequence>
<evidence type="ECO:0000313" key="2">
    <source>
        <dbReference type="EMBL" id="QRV22926.1"/>
    </source>
</evidence>
<keyword evidence="3" id="KW-1185">Reference proteome</keyword>
<dbReference type="Pfam" id="PF09849">
    <property type="entry name" value="DUF2076"/>
    <property type="match status" value="1"/>
</dbReference>
<dbReference type="InterPro" id="IPR018648">
    <property type="entry name" value="DUF2076"/>
</dbReference>
<reference evidence="2 3" key="1">
    <citation type="submission" date="2021-02" db="EMBL/GenBank/DDBJ databases">
        <title>The genome of Marinomonas foliarum JZW.</title>
        <authorList>
            <person name="Sun M."/>
        </authorList>
    </citation>
    <scope>NUCLEOTIDE SEQUENCE [LARGE SCALE GENOMIC DNA]</scope>
    <source>
        <strain evidence="2 3">JZW</strain>
    </source>
</reference>